<name>A0A8T2TAI1_CERRI</name>
<feature type="repeat" description="PPR" evidence="2">
    <location>
        <begin position="358"/>
        <end position="392"/>
    </location>
</feature>
<dbReference type="PANTHER" id="PTHR24015">
    <property type="entry name" value="OS07G0578800 PROTEIN-RELATED"/>
    <property type="match status" value="1"/>
</dbReference>
<feature type="repeat" description="PPR" evidence="2">
    <location>
        <begin position="527"/>
        <end position="561"/>
    </location>
</feature>
<feature type="repeat" description="PPR" evidence="2">
    <location>
        <begin position="425"/>
        <end position="459"/>
    </location>
</feature>
<feature type="repeat" description="PPR" evidence="2">
    <location>
        <begin position="119"/>
        <end position="153"/>
    </location>
</feature>
<evidence type="ECO:0000313" key="4">
    <source>
        <dbReference type="Proteomes" id="UP000825935"/>
    </source>
</evidence>
<protein>
    <recommendedName>
        <fullName evidence="5">Pentatricopeptide repeat-containing protein</fullName>
    </recommendedName>
</protein>
<dbReference type="Pfam" id="PF13041">
    <property type="entry name" value="PPR_2"/>
    <property type="match status" value="6"/>
</dbReference>
<dbReference type="Proteomes" id="UP000825935">
    <property type="component" value="Chromosome 14"/>
</dbReference>
<dbReference type="FunFam" id="1.25.40.10:FF:000144">
    <property type="entry name" value="Pentatricopeptide repeat-containing protein, mitochondrial"/>
    <property type="match status" value="1"/>
</dbReference>
<organism evidence="3 4">
    <name type="scientific">Ceratopteris richardii</name>
    <name type="common">Triangle waterfern</name>
    <dbReference type="NCBI Taxonomy" id="49495"/>
    <lineage>
        <taxon>Eukaryota</taxon>
        <taxon>Viridiplantae</taxon>
        <taxon>Streptophyta</taxon>
        <taxon>Embryophyta</taxon>
        <taxon>Tracheophyta</taxon>
        <taxon>Polypodiopsida</taxon>
        <taxon>Polypodiidae</taxon>
        <taxon>Polypodiales</taxon>
        <taxon>Pteridineae</taxon>
        <taxon>Pteridaceae</taxon>
        <taxon>Parkerioideae</taxon>
        <taxon>Ceratopteris</taxon>
    </lineage>
</organism>
<evidence type="ECO:0000256" key="1">
    <source>
        <dbReference type="ARBA" id="ARBA00022737"/>
    </source>
</evidence>
<dbReference type="GO" id="GO:0048731">
    <property type="term" value="P:system development"/>
    <property type="evidence" value="ECO:0007669"/>
    <property type="project" value="UniProtKB-ARBA"/>
</dbReference>
<comment type="caution">
    <text evidence="3">The sequence shown here is derived from an EMBL/GenBank/DDBJ whole genome shotgun (WGS) entry which is preliminary data.</text>
</comment>
<dbReference type="InterPro" id="IPR002885">
    <property type="entry name" value="PPR_rpt"/>
</dbReference>
<dbReference type="InterPro" id="IPR011990">
    <property type="entry name" value="TPR-like_helical_dom_sf"/>
</dbReference>
<dbReference type="PANTHER" id="PTHR24015:SF548">
    <property type="entry name" value="OS08G0340900 PROTEIN"/>
    <property type="match status" value="1"/>
</dbReference>
<evidence type="ECO:0008006" key="5">
    <source>
        <dbReference type="Google" id="ProtNLM"/>
    </source>
</evidence>
<keyword evidence="1" id="KW-0677">Repeat</keyword>
<dbReference type="FunFam" id="1.25.40.10:FF:000158">
    <property type="entry name" value="pentatricopeptide repeat-containing protein At2g33680"/>
    <property type="match status" value="1"/>
</dbReference>
<feature type="repeat" description="PPR" evidence="2">
    <location>
        <begin position="323"/>
        <end position="357"/>
    </location>
</feature>
<dbReference type="FunFam" id="1.25.40.10:FF:000031">
    <property type="entry name" value="Pentatricopeptide repeat-containing protein mitochondrial"/>
    <property type="match status" value="2"/>
</dbReference>
<dbReference type="GO" id="GO:0009451">
    <property type="term" value="P:RNA modification"/>
    <property type="evidence" value="ECO:0007669"/>
    <property type="project" value="InterPro"/>
</dbReference>
<dbReference type="FunFam" id="1.25.40.10:FF:000073">
    <property type="entry name" value="Pentatricopeptide repeat-containing protein chloroplastic"/>
    <property type="match status" value="1"/>
</dbReference>
<proteinExistence type="predicted"/>
<keyword evidence="4" id="KW-1185">Reference proteome</keyword>
<dbReference type="SUPFAM" id="SSF48452">
    <property type="entry name" value="TPR-like"/>
    <property type="match status" value="1"/>
</dbReference>
<dbReference type="GO" id="GO:0003723">
    <property type="term" value="F:RNA binding"/>
    <property type="evidence" value="ECO:0007669"/>
    <property type="project" value="InterPro"/>
</dbReference>
<dbReference type="InterPro" id="IPR046960">
    <property type="entry name" value="PPR_At4g14850-like_plant"/>
</dbReference>
<dbReference type="OMA" id="VHAHINC"/>
<dbReference type="Pfam" id="PF01535">
    <property type="entry name" value="PPR"/>
    <property type="match status" value="2"/>
</dbReference>
<evidence type="ECO:0000313" key="3">
    <source>
        <dbReference type="EMBL" id="KAH7415841.1"/>
    </source>
</evidence>
<reference evidence="3" key="1">
    <citation type="submission" date="2021-08" db="EMBL/GenBank/DDBJ databases">
        <title>WGS assembly of Ceratopteris richardii.</title>
        <authorList>
            <person name="Marchant D.B."/>
            <person name="Chen G."/>
            <person name="Jenkins J."/>
            <person name="Shu S."/>
            <person name="Leebens-Mack J."/>
            <person name="Grimwood J."/>
            <person name="Schmutz J."/>
            <person name="Soltis P."/>
            <person name="Soltis D."/>
            <person name="Chen Z.-H."/>
        </authorList>
    </citation>
    <scope>NUCLEOTIDE SEQUENCE</scope>
    <source>
        <strain evidence="3">Whitten #5841</strain>
        <tissue evidence="3">Leaf</tissue>
    </source>
</reference>
<dbReference type="EMBL" id="CM035419">
    <property type="protein sequence ID" value="KAH7415841.1"/>
    <property type="molecule type" value="Genomic_DNA"/>
</dbReference>
<evidence type="ECO:0000256" key="2">
    <source>
        <dbReference type="PROSITE-ProRule" id="PRU00708"/>
    </source>
</evidence>
<dbReference type="OrthoDB" id="185373at2759"/>
<sequence>MERPWLELSREVRLQFKHRISKVFLWRDNSDILFCPNHEDLTRTSLPRSANESSQAFEFISSLKDCAKNKDLSRGALIHEDILRKGLLHRCFESLITMYARCGAVAPAKELFDTYPSRNVYTWNALIGGLADGGQGREALNYFERMQCAQIAPDPVTFAYALKACGSIRAIDRGVQIHDSIARQGFLDNNSTLSNTIISMYAKCSAFEKAHQVLEELPNRDVISWNALIAGYVQHGRGEKAWDCFERMQCEGLSPDAVTFLSMVKACSTMKAVHKGEKIHREISAQGLLCDNSVLQNALLDMYVKCGSLAKARQVLFELPHRDVISWSTLIAGYVQQGDGDQAISCFNEMKREGISPNTVTYISLLQACGSIGSIEKGEEIHYEVRLKGILNDNLTLGNSIVDMYAKCGAFTKARKMLESLPVRDVVSWTSLIGGYIQHGKCEQALDCFEQMQREGVNPNAVTFICVLKACGSIGATAKGDEIYEVIAKQGLLKSDGALGNALVDMYARCGALMKARHVLDELPMRDVITWSALIAGYAEQGEGEQVMDCFLQMRHEGLCPNPITYISILKTCGGMGAIAQGKTIHDEIAKQNLLGTDIILDTALVDMYAKCNSLAKAKQLLEEIPTRDTVSWNALIAAYVQEGESEHALRCFKQMQCEGVSPDPVTFLCVLNACSHLGKAEDATFYLGDMDRSYGMNPDPEHYNCIVDLFARMGHLTKAVRVMKNLPLQGGSGACSALLAACEKWGHADVGSWAFDYALQVDQNDPAFYILMANIHAVAHIQNERKKI</sequence>
<dbReference type="NCBIfam" id="TIGR00756">
    <property type="entry name" value="PPR"/>
    <property type="match status" value="6"/>
</dbReference>
<dbReference type="Gene3D" id="1.25.40.10">
    <property type="entry name" value="Tetratricopeptide repeat domain"/>
    <property type="match status" value="6"/>
</dbReference>
<accession>A0A8T2TAI1</accession>
<feature type="repeat" description="PPR" evidence="2">
    <location>
        <begin position="629"/>
        <end position="663"/>
    </location>
</feature>
<dbReference type="PROSITE" id="PS51375">
    <property type="entry name" value="PPR"/>
    <property type="match status" value="7"/>
</dbReference>
<feature type="repeat" description="PPR" evidence="2">
    <location>
        <begin position="221"/>
        <end position="255"/>
    </location>
</feature>
<gene>
    <name evidence="3" type="ORF">KP509_14G063100</name>
</gene>
<dbReference type="AlphaFoldDB" id="A0A8T2TAI1"/>